<evidence type="ECO:0000313" key="8">
    <source>
        <dbReference type="Proteomes" id="UP000808914"/>
    </source>
</evidence>
<keyword evidence="7" id="KW-0456">Lyase</keyword>
<evidence type="ECO:0000256" key="4">
    <source>
        <dbReference type="ARBA" id="ARBA00022723"/>
    </source>
</evidence>
<protein>
    <recommendedName>
        <fullName evidence="3">carbonic anhydrase</fullName>
        <ecNumber evidence="3">4.2.1.1</ecNumber>
    </recommendedName>
</protein>
<dbReference type="PANTHER" id="PTHR43175:SF3">
    <property type="entry name" value="CARBON DISULFIDE HYDROLASE"/>
    <property type="match status" value="1"/>
</dbReference>
<dbReference type="EC" id="4.2.1.1" evidence="3"/>
<dbReference type="SUPFAM" id="SSF53056">
    <property type="entry name" value="beta-carbonic anhydrase, cab"/>
    <property type="match status" value="1"/>
</dbReference>
<keyword evidence="8" id="KW-1185">Reference proteome</keyword>
<evidence type="ECO:0000256" key="5">
    <source>
        <dbReference type="ARBA" id="ARBA00022833"/>
    </source>
</evidence>
<name>A0ABS2Q3N0_9BACL</name>
<dbReference type="Proteomes" id="UP000808914">
    <property type="component" value="Unassembled WGS sequence"/>
</dbReference>
<comment type="cofactor">
    <cofactor evidence="1">
        <name>Zn(2+)</name>
        <dbReference type="ChEBI" id="CHEBI:29105"/>
    </cofactor>
</comment>
<dbReference type="GO" id="GO:0016787">
    <property type="term" value="F:hydrolase activity"/>
    <property type="evidence" value="ECO:0007669"/>
    <property type="project" value="UniProtKB-KW"/>
</dbReference>
<dbReference type="GO" id="GO:0004089">
    <property type="term" value="F:carbonate dehydratase activity"/>
    <property type="evidence" value="ECO:0007669"/>
    <property type="project" value="UniProtKB-EC"/>
</dbReference>
<comment type="caution">
    <text evidence="7">The sequence shown here is derived from an EMBL/GenBank/DDBJ whole genome shotgun (WGS) entry which is preliminary data.</text>
</comment>
<dbReference type="Gene3D" id="3.40.1050.10">
    <property type="entry name" value="Carbonic anhydrase"/>
    <property type="match status" value="1"/>
</dbReference>
<gene>
    <name evidence="7" type="ORF">JOD45_003142</name>
</gene>
<reference evidence="7 8" key="1">
    <citation type="submission" date="2021-01" db="EMBL/GenBank/DDBJ databases">
        <title>Genomic Encyclopedia of Type Strains, Phase IV (KMG-IV): sequencing the most valuable type-strain genomes for metagenomic binning, comparative biology and taxonomic classification.</title>
        <authorList>
            <person name="Goeker M."/>
        </authorList>
    </citation>
    <scope>NUCLEOTIDE SEQUENCE [LARGE SCALE GENOMIC DNA]</scope>
    <source>
        <strain evidence="7 8">DSM 28236</strain>
    </source>
</reference>
<accession>A0ABS2Q3N0</accession>
<organism evidence="7 8">
    <name type="scientific">Scopulibacillus daqui</name>
    <dbReference type="NCBI Taxonomy" id="1469162"/>
    <lineage>
        <taxon>Bacteria</taxon>
        <taxon>Bacillati</taxon>
        <taxon>Bacillota</taxon>
        <taxon>Bacilli</taxon>
        <taxon>Bacillales</taxon>
        <taxon>Sporolactobacillaceae</taxon>
        <taxon>Scopulibacillus</taxon>
    </lineage>
</organism>
<dbReference type="EMBL" id="JAFBER010000033">
    <property type="protein sequence ID" value="MBM7646907.1"/>
    <property type="molecule type" value="Genomic_DNA"/>
</dbReference>
<keyword evidence="4" id="KW-0479">Metal-binding</keyword>
<evidence type="ECO:0000256" key="3">
    <source>
        <dbReference type="ARBA" id="ARBA00012925"/>
    </source>
</evidence>
<evidence type="ECO:0000313" key="7">
    <source>
        <dbReference type="EMBL" id="MBM7646907.1"/>
    </source>
</evidence>
<comment type="catalytic activity">
    <reaction evidence="6">
        <text>hydrogencarbonate + H(+) = CO2 + H2O</text>
        <dbReference type="Rhea" id="RHEA:10748"/>
        <dbReference type="ChEBI" id="CHEBI:15377"/>
        <dbReference type="ChEBI" id="CHEBI:15378"/>
        <dbReference type="ChEBI" id="CHEBI:16526"/>
        <dbReference type="ChEBI" id="CHEBI:17544"/>
        <dbReference type="EC" id="4.2.1.1"/>
    </reaction>
</comment>
<dbReference type="PANTHER" id="PTHR43175">
    <property type="entry name" value="CARBONIC ANHYDRASE"/>
    <property type="match status" value="1"/>
</dbReference>
<sequence>MTQLKEILSYNEAFVKNEEYKPYETSKFPNKELAIVTCMDTRLIELLPKALNIHNGDAKMIKNAGGMIETPYDSAMKSLLVAIYELKAREVLIIGHHKCGMIGLKGENMIEHMKEQGLNETSLNHAKSENDHLETWLNGFGSVEERVKKSVETVKNHPLMPRDIPVHGLVICPETGKLDLVVEDNK</sequence>
<evidence type="ECO:0000256" key="1">
    <source>
        <dbReference type="ARBA" id="ARBA00001947"/>
    </source>
</evidence>
<evidence type="ECO:0000256" key="2">
    <source>
        <dbReference type="ARBA" id="ARBA00006217"/>
    </source>
</evidence>
<keyword evidence="7" id="KW-0378">Hydrolase</keyword>
<dbReference type="InterPro" id="IPR001765">
    <property type="entry name" value="Carbonic_anhydrase"/>
</dbReference>
<comment type="similarity">
    <text evidence="2">Belongs to the beta-class carbonic anhydrase family.</text>
</comment>
<evidence type="ECO:0000256" key="6">
    <source>
        <dbReference type="ARBA" id="ARBA00048348"/>
    </source>
</evidence>
<dbReference type="InterPro" id="IPR036874">
    <property type="entry name" value="Carbonic_anhydrase_sf"/>
</dbReference>
<dbReference type="CDD" id="cd03379">
    <property type="entry name" value="beta_CA_cladeD"/>
    <property type="match status" value="1"/>
</dbReference>
<proteinExistence type="inferred from homology"/>
<dbReference type="RefSeq" id="WP_205004780.1">
    <property type="nucleotide sequence ID" value="NZ_JAFBER010000033.1"/>
</dbReference>
<dbReference type="Pfam" id="PF00484">
    <property type="entry name" value="Pro_CA"/>
    <property type="match status" value="1"/>
</dbReference>
<keyword evidence="5" id="KW-0862">Zinc</keyword>
<dbReference type="SMART" id="SM00947">
    <property type="entry name" value="Pro_CA"/>
    <property type="match status" value="1"/>
</dbReference>